<organism evidence="2 3">
    <name type="scientific">Daphnia pulex</name>
    <name type="common">Water flea</name>
    <dbReference type="NCBI Taxonomy" id="6669"/>
    <lineage>
        <taxon>Eukaryota</taxon>
        <taxon>Metazoa</taxon>
        <taxon>Ecdysozoa</taxon>
        <taxon>Arthropoda</taxon>
        <taxon>Crustacea</taxon>
        <taxon>Branchiopoda</taxon>
        <taxon>Diplostraca</taxon>
        <taxon>Cladocera</taxon>
        <taxon>Anomopoda</taxon>
        <taxon>Daphniidae</taxon>
        <taxon>Daphnia</taxon>
    </lineage>
</organism>
<proteinExistence type="predicted"/>
<dbReference type="PhylomeDB" id="E9HRC3"/>
<dbReference type="KEGG" id="dpx:DAPPUDRAFT_117042"/>
<dbReference type="InParanoid" id="E9HRC3"/>
<feature type="compositionally biased region" description="Basic and acidic residues" evidence="1">
    <location>
        <begin position="243"/>
        <end position="264"/>
    </location>
</feature>
<evidence type="ECO:0000256" key="1">
    <source>
        <dbReference type="SAM" id="MobiDB-lite"/>
    </source>
</evidence>
<keyword evidence="3" id="KW-1185">Reference proteome</keyword>
<protein>
    <submittedName>
        <fullName evidence="2">Uncharacterized protein</fullName>
    </submittedName>
</protein>
<feature type="region of interest" description="Disordered" evidence="1">
    <location>
        <begin position="212"/>
        <end position="295"/>
    </location>
</feature>
<dbReference type="EMBL" id="GL732734">
    <property type="protein sequence ID" value="EFX65712.1"/>
    <property type="molecule type" value="Genomic_DNA"/>
</dbReference>
<name>E9HRC3_DAPPU</name>
<evidence type="ECO:0000313" key="2">
    <source>
        <dbReference type="EMBL" id="EFX65712.1"/>
    </source>
</evidence>
<evidence type="ECO:0000313" key="3">
    <source>
        <dbReference type="Proteomes" id="UP000000305"/>
    </source>
</evidence>
<accession>E9HRC3</accession>
<dbReference type="AlphaFoldDB" id="E9HRC3"/>
<dbReference type="OrthoDB" id="6363904at2759"/>
<gene>
    <name evidence="2" type="ORF">DAPPUDRAFT_117042</name>
</gene>
<sequence>MTVACHETQDATQEIAAEGVVHLKIDTVIAEADQDHDHRGVTEDVPRLPQPELASWMSVGQPATSTKELRDTFNPNFEDATFSLTCPKMDDVVERQLLRDRNGKYINQRELIWKSTQLKVLDVAKPLMSLWNRFPENSEEAVILECAIRLWAEAHFYISKNRRSNVMNSVYPRFKNLLKDHSKFSPAEVGHLFGPSFTSALLQAADQDAKLQKVAASGRGKSLKKPHQHPAEKRAEQQPSTSRHKDTGEKRIYQTRPLDIERGRTGFFHRFRIPTVAKDGTTGERNGPADGSGLR</sequence>
<dbReference type="Proteomes" id="UP000000305">
    <property type="component" value="Unassembled WGS sequence"/>
</dbReference>
<reference evidence="2 3" key="1">
    <citation type="journal article" date="2011" name="Science">
        <title>The ecoresponsive genome of Daphnia pulex.</title>
        <authorList>
            <person name="Colbourne J.K."/>
            <person name="Pfrender M.E."/>
            <person name="Gilbert D."/>
            <person name="Thomas W.K."/>
            <person name="Tucker A."/>
            <person name="Oakley T.H."/>
            <person name="Tokishita S."/>
            <person name="Aerts A."/>
            <person name="Arnold G.J."/>
            <person name="Basu M.K."/>
            <person name="Bauer D.J."/>
            <person name="Caceres C.E."/>
            <person name="Carmel L."/>
            <person name="Casola C."/>
            <person name="Choi J.H."/>
            <person name="Detter J.C."/>
            <person name="Dong Q."/>
            <person name="Dusheyko S."/>
            <person name="Eads B.D."/>
            <person name="Frohlich T."/>
            <person name="Geiler-Samerotte K.A."/>
            <person name="Gerlach D."/>
            <person name="Hatcher P."/>
            <person name="Jogdeo S."/>
            <person name="Krijgsveld J."/>
            <person name="Kriventseva E.V."/>
            <person name="Kultz D."/>
            <person name="Laforsch C."/>
            <person name="Lindquist E."/>
            <person name="Lopez J."/>
            <person name="Manak J.R."/>
            <person name="Muller J."/>
            <person name="Pangilinan J."/>
            <person name="Patwardhan R.P."/>
            <person name="Pitluck S."/>
            <person name="Pritham E.J."/>
            <person name="Rechtsteiner A."/>
            <person name="Rho M."/>
            <person name="Rogozin I.B."/>
            <person name="Sakarya O."/>
            <person name="Salamov A."/>
            <person name="Schaack S."/>
            <person name="Shapiro H."/>
            <person name="Shiga Y."/>
            <person name="Skalitzky C."/>
            <person name="Smith Z."/>
            <person name="Souvorov A."/>
            <person name="Sung W."/>
            <person name="Tang Z."/>
            <person name="Tsuchiya D."/>
            <person name="Tu H."/>
            <person name="Vos H."/>
            <person name="Wang M."/>
            <person name="Wolf Y.I."/>
            <person name="Yamagata H."/>
            <person name="Yamada T."/>
            <person name="Ye Y."/>
            <person name="Shaw J.R."/>
            <person name="Andrews J."/>
            <person name="Crease T.J."/>
            <person name="Tang H."/>
            <person name="Lucas S.M."/>
            <person name="Robertson H.M."/>
            <person name="Bork P."/>
            <person name="Koonin E.V."/>
            <person name="Zdobnov E.M."/>
            <person name="Grigoriev I.V."/>
            <person name="Lynch M."/>
            <person name="Boore J.L."/>
        </authorList>
    </citation>
    <scope>NUCLEOTIDE SEQUENCE [LARGE SCALE GENOMIC DNA]</scope>
</reference>
<dbReference type="HOGENOM" id="CLU_944174_0_0_1"/>